<evidence type="ECO:0000313" key="3">
    <source>
        <dbReference type="EMBL" id="VUX19346.1"/>
    </source>
</evidence>
<dbReference type="RefSeq" id="WP_055181733.1">
    <property type="nucleotide sequence ID" value="NZ_CABHNM010000062.1"/>
</dbReference>
<feature type="domain" description="Helix-turn-helix conjugative transposon-like" evidence="1">
    <location>
        <begin position="5"/>
        <end position="58"/>
    </location>
</feature>
<proteinExistence type="predicted"/>
<reference evidence="2 4" key="1">
    <citation type="submission" date="2015-09" db="EMBL/GenBank/DDBJ databases">
        <authorList>
            <consortium name="Pathogen Informatics"/>
        </authorList>
    </citation>
    <scope>NUCLEOTIDE SEQUENCE [LARGE SCALE GENOMIC DNA]</scope>
    <source>
        <strain evidence="2 4">2789STDY5608866</strain>
    </source>
</reference>
<dbReference type="EMBL" id="CABHNM010000062">
    <property type="protein sequence ID" value="VUX19346.1"/>
    <property type="molecule type" value="Genomic_DNA"/>
</dbReference>
<protein>
    <submittedName>
        <fullName evidence="2 3">Helix-turn-helix domain</fullName>
    </submittedName>
</protein>
<evidence type="ECO:0000313" key="4">
    <source>
        <dbReference type="Proteomes" id="UP000095439"/>
    </source>
</evidence>
<evidence type="ECO:0000313" key="2">
    <source>
        <dbReference type="EMBL" id="CUN95792.1"/>
    </source>
</evidence>
<dbReference type="Proteomes" id="UP000398619">
    <property type="component" value="Unassembled WGS sequence"/>
</dbReference>
<evidence type="ECO:0000313" key="5">
    <source>
        <dbReference type="Proteomes" id="UP000398619"/>
    </source>
</evidence>
<gene>
    <name evidence="3" type="ORF">DLSSTS7063_02605</name>
    <name evidence="2" type="ORF">ERS852423_01890</name>
</gene>
<dbReference type="Pfam" id="PF12645">
    <property type="entry name" value="HTH_16"/>
    <property type="match status" value="1"/>
</dbReference>
<dbReference type="Proteomes" id="UP000095439">
    <property type="component" value="Unassembled WGS sequence"/>
</dbReference>
<organism evidence="2 4">
    <name type="scientific">Dorea longicatena</name>
    <dbReference type="NCBI Taxonomy" id="88431"/>
    <lineage>
        <taxon>Bacteria</taxon>
        <taxon>Bacillati</taxon>
        <taxon>Bacillota</taxon>
        <taxon>Clostridia</taxon>
        <taxon>Lachnospirales</taxon>
        <taxon>Lachnospiraceae</taxon>
        <taxon>Dorea</taxon>
    </lineage>
</organism>
<evidence type="ECO:0000259" key="1">
    <source>
        <dbReference type="Pfam" id="PF12645"/>
    </source>
</evidence>
<sequence length="62" mass="7237">MNFERLLLQAKEGNADAVLEILEIYKPLLIKNAIVNGRFDEDLYQELVSTLLQCIQRFQIIE</sequence>
<dbReference type="AlphaFoldDB" id="A0A174B4G2"/>
<name>A0A174B4G2_9FIRM</name>
<accession>A0A174B4G2</accession>
<dbReference type="InterPro" id="IPR024760">
    <property type="entry name" value="HTH_dom_conjug_TS-like"/>
</dbReference>
<dbReference type="EMBL" id="CYYY01000008">
    <property type="protein sequence ID" value="CUN95792.1"/>
    <property type="molecule type" value="Genomic_DNA"/>
</dbReference>
<reference evidence="3 5" key="2">
    <citation type="submission" date="2019-07" db="EMBL/GenBank/DDBJ databases">
        <authorList>
            <person name="Hibberd C M."/>
            <person name="Gehrig L. J."/>
            <person name="Chang H.-W."/>
            <person name="Venkatesh S."/>
        </authorList>
    </citation>
    <scope>NUCLEOTIDE SEQUENCE [LARGE SCALE GENOMIC DNA]</scope>
    <source>
        <strain evidence="3">Dorea_longicatena_SSTS_Bg7063</strain>
    </source>
</reference>